<evidence type="ECO:0000313" key="3">
    <source>
        <dbReference type="EMBL" id="CAH0564954.1"/>
    </source>
</evidence>
<feature type="transmembrane region" description="Helical" evidence="1">
    <location>
        <begin position="39"/>
        <end position="60"/>
    </location>
</feature>
<dbReference type="GO" id="GO:0005776">
    <property type="term" value="C:autophagosome"/>
    <property type="evidence" value="ECO:0007669"/>
    <property type="project" value="TreeGrafter"/>
</dbReference>
<organism evidence="3 4">
    <name type="scientific">Brassicogethes aeneus</name>
    <name type="common">Rape pollen beetle</name>
    <name type="synonym">Meligethes aeneus</name>
    <dbReference type="NCBI Taxonomy" id="1431903"/>
    <lineage>
        <taxon>Eukaryota</taxon>
        <taxon>Metazoa</taxon>
        <taxon>Ecdysozoa</taxon>
        <taxon>Arthropoda</taxon>
        <taxon>Hexapoda</taxon>
        <taxon>Insecta</taxon>
        <taxon>Pterygota</taxon>
        <taxon>Neoptera</taxon>
        <taxon>Endopterygota</taxon>
        <taxon>Coleoptera</taxon>
        <taxon>Polyphaga</taxon>
        <taxon>Cucujiformia</taxon>
        <taxon>Nitidulidae</taxon>
        <taxon>Meligethinae</taxon>
        <taxon>Brassicogethes</taxon>
    </lineage>
</organism>
<dbReference type="GO" id="GO:0002218">
    <property type="term" value="P:activation of innate immune response"/>
    <property type="evidence" value="ECO:0007669"/>
    <property type="project" value="InterPro"/>
</dbReference>
<feature type="transmembrane region" description="Helical" evidence="1">
    <location>
        <begin position="149"/>
        <end position="166"/>
    </location>
</feature>
<dbReference type="InterPro" id="IPR055432">
    <property type="entry name" value="STING_LBD"/>
</dbReference>
<dbReference type="OrthoDB" id="6053839at2759"/>
<dbReference type="Gene3D" id="3.40.50.12100">
    <property type="entry name" value="Stimulator of interferon genes protein"/>
    <property type="match status" value="1"/>
</dbReference>
<keyword evidence="4" id="KW-1185">Reference proteome</keyword>
<keyword evidence="1" id="KW-1133">Transmembrane helix</keyword>
<accession>A0A9P0BKC9</accession>
<protein>
    <recommendedName>
        <fullName evidence="2">STING ligand-binding domain-containing protein</fullName>
    </recommendedName>
</protein>
<dbReference type="InterPro" id="IPR029158">
    <property type="entry name" value="STING"/>
</dbReference>
<reference evidence="3" key="1">
    <citation type="submission" date="2021-12" db="EMBL/GenBank/DDBJ databases">
        <authorList>
            <person name="King R."/>
        </authorList>
    </citation>
    <scope>NUCLEOTIDE SEQUENCE</scope>
</reference>
<dbReference type="GO" id="GO:0005789">
    <property type="term" value="C:endoplasmic reticulum membrane"/>
    <property type="evidence" value="ECO:0007669"/>
    <property type="project" value="TreeGrafter"/>
</dbReference>
<dbReference type="GO" id="GO:0000045">
    <property type="term" value="P:autophagosome assembly"/>
    <property type="evidence" value="ECO:0007669"/>
    <property type="project" value="TreeGrafter"/>
</dbReference>
<proteinExistence type="predicted"/>
<name>A0A9P0BKC9_BRAAE</name>
<feature type="domain" description="STING ligand-binding" evidence="2">
    <location>
        <begin position="184"/>
        <end position="366"/>
    </location>
</feature>
<keyword evidence="1" id="KW-0812">Transmembrane</keyword>
<dbReference type="GO" id="GO:0061507">
    <property type="term" value="F:2',3'-cyclic GMP-AMP binding"/>
    <property type="evidence" value="ECO:0007669"/>
    <property type="project" value="TreeGrafter"/>
</dbReference>
<dbReference type="InterPro" id="IPR038623">
    <property type="entry name" value="STING_C_sf"/>
</dbReference>
<dbReference type="EMBL" id="OV121140">
    <property type="protein sequence ID" value="CAH0564954.1"/>
    <property type="molecule type" value="Genomic_DNA"/>
</dbReference>
<keyword evidence="1" id="KW-0472">Membrane</keyword>
<dbReference type="GO" id="GO:0045087">
    <property type="term" value="P:innate immune response"/>
    <property type="evidence" value="ECO:0007669"/>
    <property type="project" value="TreeGrafter"/>
</dbReference>
<gene>
    <name evidence="3" type="ORF">MELIAE_LOCUS13380</name>
</gene>
<evidence type="ECO:0000256" key="1">
    <source>
        <dbReference type="SAM" id="Phobius"/>
    </source>
</evidence>
<dbReference type="PANTHER" id="PTHR34339:SF1">
    <property type="entry name" value="STIMULATOR OF INTERFERON GENES PROTEIN"/>
    <property type="match status" value="1"/>
</dbReference>
<dbReference type="Proteomes" id="UP001154078">
    <property type="component" value="Chromosome 9"/>
</dbReference>
<sequence length="381" mass="44505">MESQLKSVRSKYVRKKLNGQTYYPPTLPRVRKHYFKETFSKTTIIIFFVSLVFFLIPMLFISENLINSITLYSSLIIFRFMCEYLHRFILLCEEKSHIKSRYNNKLSTVFSNFMSLSKTAVTTLILSIIIVVVVGASKKSLAIIVNKNELFWLLLSIFMLMKLLNLNSTKLHMSYWISQNYGIDYGAGMAYSFYHGYLKLLLTKIGIGDVNLKENMELYESHHDIKFEVYKLFILIPKSLNCYESLEEGSKYVECASSMLEKKITRAGVKDRVYKNSVYKIFENNKDIRYVLAEYATPLKTFIEVVKHTGQHSETYKALESDIVHQFYITLQMILKENHLNTCELLYYEGGCEEIGNLSLSRFLLEGQKSLKQKKNDRCHI</sequence>
<feature type="transmembrane region" description="Helical" evidence="1">
    <location>
        <begin position="113"/>
        <end position="137"/>
    </location>
</feature>
<dbReference type="GO" id="GO:0032481">
    <property type="term" value="P:positive regulation of type I interferon production"/>
    <property type="evidence" value="ECO:0007669"/>
    <property type="project" value="InterPro"/>
</dbReference>
<dbReference type="Pfam" id="PF15009">
    <property type="entry name" value="STING_LBD"/>
    <property type="match status" value="1"/>
</dbReference>
<dbReference type="GO" id="GO:0061709">
    <property type="term" value="P:reticulophagy"/>
    <property type="evidence" value="ECO:0007669"/>
    <property type="project" value="TreeGrafter"/>
</dbReference>
<dbReference type="AlphaFoldDB" id="A0A9P0BKC9"/>
<evidence type="ECO:0000313" key="4">
    <source>
        <dbReference type="Proteomes" id="UP001154078"/>
    </source>
</evidence>
<evidence type="ECO:0000259" key="2">
    <source>
        <dbReference type="Pfam" id="PF15009"/>
    </source>
</evidence>
<dbReference type="GO" id="GO:0016239">
    <property type="term" value="P:positive regulation of macroautophagy"/>
    <property type="evidence" value="ECO:0007669"/>
    <property type="project" value="TreeGrafter"/>
</dbReference>
<dbReference type="PANTHER" id="PTHR34339">
    <property type="entry name" value="STIMULATOR OF INTERFERON GENES PROTEIN"/>
    <property type="match status" value="1"/>
</dbReference>
<dbReference type="GO" id="GO:0035438">
    <property type="term" value="F:cyclic-di-GMP binding"/>
    <property type="evidence" value="ECO:0007669"/>
    <property type="project" value="TreeGrafter"/>
</dbReference>